<accession>A0A3B0Y0R9</accession>
<keyword evidence="1" id="KW-0472">Membrane</keyword>
<evidence type="ECO:0000259" key="3">
    <source>
        <dbReference type="PROSITE" id="PS50883"/>
    </source>
</evidence>
<dbReference type="Gene3D" id="3.20.20.450">
    <property type="entry name" value="EAL domain"/>
    <property type="match status" value="1"/>
</dbReference>
<dbReference type="GO" id="GO:0006355">
    <property type="term" value="P:regulation of DNA-templated transcription"/>
    <property type="evidence" value="ECO:0007669"/>
    <property type="project" value="InterPro"/>
</dbReference>
<dbReference type="SUPFAM" id="SSF55073">
    <property type="entry name" value="Nucleotide cyclase"/>
    <property type="match status" value="1"/>
</dbReference>
<dbReference type="InterPro" id="IPR000014">
    <property type="entry name" value="PAS"/>
</dbReference>
<feature type="domain" description="PAS" evidence="2">
    <location>
        <begin position="331"/>
        <end position="374"/>
    </location>
</feature>
<keyword evidence="1" id="KW-1133">Transmembrane helix</keyword>
<organism evidence="5">
    <name type="scientific">hydrothermal vent metagenome</name>
    <dbReference type="NCBI Taxonomy" id="652676"/>
    <lineage>
        <taxon>unclassified sequences</taxon>
        <taxon>metagenomes</taxon>
        <taxon>ecological metagenomes</taxon>
    </lineage>
</organism>
<feature type="domain" description="GGDEF" evidence="4">
    <location>
        <begin position="728"/>
        <end position="861"/>
    </location>
</feature>
<feature type="domain" description="PAS" evidence="2">
    <location>
        <begin position="580"/>
        <end position="618"/>
    </location>
</feature>
<feature type="domain" description="PAS" evidence="2">
    <location>
        <begin position="207"/>
        <end position="250"/>
    </location>
</feature>
<dbReference type="NCBIfam" id="TIGR00254">
    <property type="entry name" value="GGDEF"/>
    <property type="match status" value="1"/>
</dbReference>
<dbReference type="Pfam" id="PF13426">
    <property type="entry name" value="PAS_9"/>
    <property type="match status" value="2"/>
</dbReference>
<dbReference type="InterPro" id="IPR013656">
    <property type="entry name" value="PAS_4"/>
</dbReference>
<dbReference type="EMBL" id="UOFI01000140">
    <property type="protein sequence ID" value="VAW68982.1"/>
    <property type="molecule type" value="Genomic_DNA"/>
</dbReference>
<dbReference type="SUPFAM" id="SSF55785">
    <property type="entry name" value="PYP-like sensor domain (PAS domain)"/>
    <property type="match status" value="4"/>
</dbReference>
<dbReference type="Gene3D" id="3.30.70.270">
    <property type="match status" value="1"/>
</dbReference>
<dbReference type="AlphaFoldDB" id="A0A3B0Y0R9"/>
<dbReference type="InterPro" id="IPR013767">
    <property type="entry name" value="PAS_fold"/>
</dbReference>
<dbReference type="PANTHER" id="PTHR44757">
    <property type="entry name" value="DIGUANYLATE CYCLASE DGCP"/>
    <property type="match status" value="1"/>
</dbReference>
<dbReference type="PROSITE" id="PS50883">
    <property type="entry name" value="EAL"/>
    <property type="match status" value="1"/>
</dbReference>
<dbReference type="InterPro" id="IPR000160">
    <property type="entry name" value="GGDEF_dom"/>
</dbReference>
<dbReference type="SMART" id="SM00091">
    <property type="entry name" value="PAS"/>
    <property type="match status" value="4"/>
</dbReference>
<reference evidence="5" key="1">
    <citation type="submission" date="2018-06" db="EMBL/GenBank/DDBJ databases">
        <authorList>
            <person name="Zhirakovskaya E."/>
        </authorList>
    </citation>
    <scope>NUCLEOTIDE SEQUENCE</scope>
</reference>
<dbReference type="InterPro" id="IPR029787">
    <property type="entry name" value="Nucleotide_cyclase"/>
</dbReference>
<dbReference type="Pfam" id="PF08448">
    <property type="entry name" value="PAS_4"/>
    <property type="match status" value="1"/>
</dbReference>
<dbReference type="InterPro" id="IPR052155">
    <property type="entry name" value="Biofilm_reg_signaling"/>
</dbReference>
<keyword evidence="1" id="KW-0812">Transmembrane</keyword>
<proteinExistence type="predicted"/>
<dbReference type="PROSITE" id="PS50887">
    <property type="entry name" value="GGDEF"/>
    <property type="match status" value="1"/>
</dbReference>
<feature type="domain" description="EAL" evidence="3">
    <location>
        <begin position="870"/>
        <end position="1123"/>
    </location>
</feature>
<sequence length="1123" mass="128357">MKLPKDRELLNLIVSGIAVLIGLVWMFLGNQLIDFLVSGQNRTILYYFFSGVILSISFIGVYGFIRTVLCFTEFMLEDDKLSTIMYENLLTEEKQGVFLKNKKGVYKIISPVASLVLNLENRQATGLADKDLYKFSTARKIKHEDQRVLEFDEVIKWETTSKISNIENNYLCKKIPCRDNKGEVIGILGICNNITDLKAVKNLNQQLEERYSNLFNKLPYPVLVLDPVSFQPYTFNNAMNKLLGYEKEEFSRMRLSLHVEPVDLIDFQHSILDILNSRGGEFETRLVTKNRNILNVAGYAQEIVIEDTTYLHMLLYDNTEKKKSTDILVGSELKYRSLFEHANDAIIVVSPNSLNIIDANEIAIVFLGYVREDLFLMSITDLDASTDHTLTQSKIADLEIYNHALYEHIIQNRQGEKLQVDINAHKLNYGNEDVYQFVIRNISSRKKTEAALQLSETRYRQMFQSNMAIKLVIDLENFCIEDANLAASEFYGYSINELKGMNLSQINILSQDRLNLLIQQTREQNLGFYSCPHRLSDGEIRFVEVRDGPMEIEGRELIYSIIYDVTASKEAENQVLIASKMFDYSTDAVILINDKNQVVSVNHAFSIITGYQQSEILNAEPEIILSSPDSILINDDVHCSINENGQWSGEIWHRLKNGQSRPLKASINSIYNENTKTSSYVVMLSPKYTPAHDHDNNVHFVELTQLPNRSLFIDRLQNALDRAQRNKNRLGVILIDFKKFSKINTRYGFDLGDQLLQSISKRLKYNTRDSDTVSHLNSDDFAVLIEDLDNIQQMGIVAQKLLSTLSEIYQTKNHSIELDVSMGISIYPDDSNIADELIACAQGALSIAQKHPGNHFELSNETMNRTANMWLQLETKLHTALRDNQFYMSYMPQINLQDNTLASLEALVRWQHPEHGSLLPDQFLPDAEQSGFIGAIGLFIIEQSLKQYRHLLDQKLSVPQLHLNISQSQISSELTNILLEKCDQFNIEYSSITLEFSEENFVNSSSEQKSIISMLQTSGFLICIDNFCSTDSSFNALLQCTVDAVKLNPQMIQLAQHNSETEKLLLGIISFCNTLNIKIIAECIEDIETRDYLLSVNIEHMQGYLFSQELNAKKIEDFIRGYK</sequence>
<dbReference type="SUPFAM" id="SSF141868">
    <property type="entry name" value="EAL domain-like"/>
    <property type="match status" value="1"/>
</dbReference>
<evidence type="ECO:0000256" key="1">
    <source>
        <dbReference type="SAM" id="Phobius"/>
    </source>
</evidence>
<dbReference type="Gene3D" id="3.30.450.20">
    <property type="entry name" value="PAS domain"/>
    <property type="match status" value="5"/>
</dbReference>
<evidence type="ECO:0000259" key="4">
    <source>
        <dbReference type="PROSITE" id="PS50887"/>
    </source>
</evidence>
<dbReference type="CDD" id="cd00130">
    <property type="entry name" value="PAS"/>
    <property type="match status" value="2"/>
</dbReference>
<dbReference type="NCBIfam" id="TIGR00229">
    <property type="entry name" value="sensory_box"/>
    <property type="match status" value="3"/>
</dbReference>
<feature type="transmembrane region" description="Helical" evidence="1">
    <location>
        <begin position="12"/>
        <end position="33"/>
    </location>
</feature>
<dbReference type="Pfam" id="PF00989">
    <property type="entry name" value="PAS"/>
    <property type="match status" value="1"/>
</dbReference>
<dbReference type="PANTHER" id="PTHR44757:SF2">
    <property type="entry name" value="BIOFILM ARCHITECTURE MAINTENANCE PROTEIN MBAA"/>
    <property type="match status" value="1"/>
</dbReference>
<dbReference type="InterPro" id="IPR043128">
    <property type="entry name" value="Rev_trsase/Diguanyl_cyclase"/>
</dbReference>
<dbReference type="SMART" id="SM00052">
    <property type="entry name" value="EAL"/>
    <property type="match status" value="1"/>
</dbReference>
<dbReference type="InterPro" id="IPR001633">
    <property type="entry name" value="EAL_dom"/>
</dbReference>
<dbReference type="Pfam" id="PF00563">
    <property type="entry name" value="EAL"/>
    <property type="match status" value="1"/>
</dbReference>
<evidence type="ECO:0000259" key="2">
    <source>
        <dbReference type="PROSITE" id="PS50112"/>
    </source>
</evidence>
<feature type="transmembrane region" description="Helical" evidence="1">
    <location>
        <begin position="45"/>
        <end position="65"/>
    </location>
</feature>
<dbReference type="Pfam" id="PF00990">
    <property type="entry name" value="GGDEF"/>
    <property type="match status" value="1"/>
</dbReference>
<dbReference type="InterPro" id="IPR035965">
    <property type="entry name" value="PAS-like_dom_sf"/>
</dbReference>
<evidence type="ECO:0000313" key="5">
    <source>
        <dbReference type="EMBL" id="VAW68982.1"/>
    </source>
</evidence>
<name>A0A3B0Y0R9_9ZZZZ</name>
<dbReference type="CDD" id="cd01949">
    <property type="entry name" value="GGDEF"/>
    <property type="match status" value="1"/>
</dbReference>
<dbReference type="SMART" id="SM00267">
    <property type="entry name" value="GGDEF"/>
    <property type="match status" value="1"/>
</dbReference>
<dbReference type="Pfam" id="PF13188">
    <property type="entry name" value="PAS_8"/>
    <property type="match status" value="1"/>
</dbReference>
<dbReference type="InterPro" id="IPR035919">
    <property type="entry name" value="EAL_sf"/>
</dbReference>
<feature type="domain" description="PAS" evidence="2">
    <location>
        <begin position="455"/>
        <end position="503"/>
    </location>
</feature>
<protein>
    <submittedName>
        <fullName evidence="5">Diguanylate cyclase/phosphodiesterase (GGDEF &amp; EAL domains) with PAS/PAC sensor(S)</fullName>
    </submittedName>
</protein>
<dbReference type="CDD" id="cd01948">
    <property type="entry name" value="EAL"/>
    <property type="match status" value="1"/>
</dbReference>
<gene>
    <name evidence="5" type="ORF">MNBD_GAMMA09-1949</name>
</gene>
<dbReference type="PROSITE" id="PS50112">
    <property type="entry name" value="PAS"/>
    <property type="match status" value="4"/>
</dbReference>